<protein>
    <recommendedName>
        <fullName evidence="1">ATPase AAA-type core domain-containing protein</fullName>
    </recommendedName>
</protein>
<dbReference type="STRING" id="51031.W2SMJ5"/>
<accession>W2SMJ5</accession>
<dbReference type="OrthoDB" id="1721884at2759"/>
<evidence type="ECO:0000313" key="2">
    <source>
        <dbReference type="EMBL" id="ETN69937.1"/>
    </source>
</evidence>
<evidence type="ECO:0000259" key="1">
    <source>
        <dbReference type="Pfam" id="PF07724"/>
    </source>
</evidence>
<dbReference type="InterPro" id="IPR027417">
    <property type="entry name" value="P-loop_NTPase"/>
</dbReference>
<sequence length="98" mass="11126">MESYFWMSSIKYDHPAIQYIRWGIVINHTANSYRIVLTTQYLGVQQALLKLVEGTVAKVKLPGHMGNKVDVDTTNILFVASGAFSNVEQIVARRIDKR</sequence>
<name>W2SMJ5_NECAM</name>
<dbReference type="GO" id="GO:0005524">
    <property type="term" value="F:ATP binding"/>
    <property type="evidence" value="ECO:0007669"/>
    <property type="project" value="InterPro"/>
</dbReference>
<dbReference type="Pfam" id="PF07724">
    <property type="entry name" value="AAA_2"/>
    <property type="match status" value="1"/>
</dbReference>
<feature type="domain" description="ATPase AAA-type core" evidence="1">
    <location>
        <begin position="43"/>
        <end position="94"/>
    </location>
</feature>
<proteinExistence type="predicted"/>
<dbReference type="AlphaFoldDB" id="W2SMJ5"/>
<dbReference type="GO" id="GO:0005759">
    <property type="term" value="C:mitochondrial matrix"/>
    <property type="evidence" value="ECO:0007669"/>
    <property type="project" value="TreeGrafter"/>
</dbReference>
<dbReference type="GO" id="GO:0051603">
    <property type="term" value="P:proteolysis involved in protein catabolic process"/>
    <property type="evidence" value="ECO:0007669"/>
    <property type="project" value="TreeGrafter"/>
</dbReference>
<keyword evidence="3" id="KW-1185">Reference proteome</keyword>
<dbReference type="Proteomes" id="UP000053676">
    <property type="component" value="Unassembled WGS sequence"/>
</dbReference>
<reference evidence="3" key="1">
    <citation type="journal article" date="2014" name="Nat. Genet.">
        <title>Genome of the human hookworm Necator americanus.</title>
        <authorList>
            <person name="Tang Y.T."/>
            <person name="Gao X."/>
            <person name="Rosa B.A."/>
            <person name="Abubucker S."/>
            <person name="Hallsworth-Pepin K."/>
            <person name="Martin J."/>
            <person name="Tyagi R."/>
            <person name="Heizer E."/>
            <person name="Zhang X."/>
            <person name="Bhonagiri-Palsikar V."/>
            <person name="Minx P."/>
            <person name="Warren W.C."/>
            <person name="Wang Q."/>
            <person name="Zhan B."/>
            <person name="Hotez P.J."/>
            <person name="Sternberg P.W."/>
            <person name="Dougall A."/>
            <person name="Gaze S.T."/>
            <person name="Mulvenna J."/>
            <person name="Sotillo J."/>
            <person name="Ranganathan S."/>
            <person name="Rabelo E.M."/>
            <person name="Wilson R.K."/>
            <person name="Felgner P.L."/>
            <person name="Bethony J."/>
            <person name="Hawdon J.M."/>
            <person name="Gasser R.B."/>
            <person name="Loukas A."/>
            <person name="Mitreva M."/>
        </authorList>
    </citation>
    <scope>NUCLEOTIDE SEQUENCE [LARGE SCALE GENOMIC DNA]</scope>
</reference>
<organism evidence="2 3">
    <name type="scientific">Necator americanus</name>
    <name type="common">Human hookworm</name>
    <dbReference type="NCBI Taxonomy" id="51031"/>
    <lineage>
        <taxon>Eukaryota</taxon>
        <taxon>Metazoa</taxon>
        <taxon>Ecdysozoa</taxon>
        <taxon>Nematoda</taxon>
        <taxon>Chromadorea</taxon>
        <taxon>Rhabditida</taxon>
        <taxon>Rhabditina</taxon>
        <taxon>Rhabditomorpha</taxon>
        <taxon>Strongyloidea</taxon>
        <taxon>Ancylostomatidae</taxon>
        <taxon>Bunostominae</taxon>
        <taxon>Necator</taxon>
    </lineage>
</organism>
<dbReference type="EMBL" id="KI669025">
    <property type="protein sequence ID" value="ETN69937.1"/>
    <property type="molecule type" value="Genomic_DNA"/>
</dbReference>
<dbReference type="InterPro" id="IPR050052">
    <property type="entry name" value="ATP-dep_Clp_protease_ClpX"/>
</dbReference>
<dbReference type="PANTHER" id="PTHR48102">
    <property type="entry name" value="ATP-DEPENDENT CLP PROTEASE ATP-BINDING SUBUNIT CLPX-LIKE, MITOCHONDRIAL-RELATED"/>
    <property type="match status" value="1"/>
</dbReference>
<dbReference type="KEGG" id="nai:NECAME_15005"/>
<evidence type="ECO:0000313" key="3">
    <source>
        <dbReference type="Proteomes" id="UP000053676"/>
    </source>
</evidence>
<dbReference type="PANTHER" id="PTHR48102:SF10">
    <property type="entry name" value="ATP-DEPENDENT CLP PROTEASE ATP-BINDING SUBUNIT CLPX"/>
    <property type="match status" value="1"/>
</dbReference>
<dbReference type="InterPro" id="IPR003959">
    <property type="entry name" value="ATPase_AAA_core"/>
</dbReference>
<dbReference type="GO" id="GO:0016887">
    <property type="term" value="F:ATP hydrolysis activity"/>
    <property type="evidence" value="ECO:0007669"/>
    <property type="project" value="InterPro"/>
</dbReference>
<dbReference type="Gene3D" id="3.40.50.300">
    <property type="entry name" value="P-loop containing nucleotide triphosphate hydrolases"/>
    <property type="match status" value="1"/>
</dbReference>
<gene>
    <name evidence="2" type="ORF">NECAME_15005</name>
</gene>